<proteinExistence type="predicted"/>
<reference evidence="1" key="1">
    <citation type="submission" date="2019-04" db="EMBL/GenBank/DDBJ databases">
        <title>Friends and foes A comparative genomics study of 23 Aspergillus species from section Flavi.</title>
        <authorList>
            <consortium name="DOE Joint Genome Institute"/>
            <person name="Kjaerbolling I."/>
            <person name="Vesth T."/>
            <person name="Frisvad J.C."/>
            <person name="Nybo J.L."/>
            <person name="Theobald S."/>
            <person name="Kildgaard S."/>
            <person name="Isbrandt T."/>
            <person name="Kuo A."/>
            <person name="Sato A."/>
            <person name="Lyhne E.K."/>
            <person name="Kogle M.E."/>
            <person name="Wiebenga A."/>
            <person name="Kun R.S."/>
            <person name="Lubbers R.J."/>
            <person name="Makela M.R."/>
            <person name="Barry K."/>
            <person name="Chovatia M."/>
            <person name="Clum A."/>
            <person name="Daum C."/>
            <person name="Haridas S."/>
            <person name="He G."/>
            <person name="LaButti K."/>
            <person name="Lipzen A."/>
            <person name="Mondo S."/>
            <person name="Riley R."/>
            <person name="Salamov A."/>
            <person name="Simmons B.A."/>
            <person name="Magnuson J.K."/>
            <person name="Henrissat B."/>
            <person name="Mortensen U.H."/>
            <person name="Larsen T.O."/>
            <person name="Devries R.P."/>
            <person name="Grigoriev I.V."/>
            <person name="Machida M."/>
            <person name="Baker S.E."/>
            <person name="Andersen M.R."/>
        </authorList>
    </citation>
    <scope>NUCLEOTIDE SEQUENCE [LARGE SCALE GENOMIC DNA]</scope>
    <source>
        <strain evidence="1">CBS 121.62</strain>
    </source>
</reference>
<evidence type="ECO:0000313" key="1">
    <source>
        <dbReference type="EMBL" id="KAB8245721.1"/>
    </source>
</evidence>
<protein>
    <submittedName>
        <fullName evidence="1">Uncharacterized protein</fullName>
    </submittedName>
</protein>
<name>A0A5N6GTN2_ASPFL</name>
<dbReference type="AlphaFoldDB" id="A0A5N6GTN2"/>
<gene>
    <name evidence="1" type="ORF">BDV35DRAFT_356399</name>
</gene>
<accession>A0A5N6GTN2</accession>
<organism evidence="1">
    <name type="scientific">Aspergillus flavus</name>
    <dbReference type="NCBI Taxonomy" id="5059"/>
    <lineage>
        <taxon>Eukaryota</taxon>
        <taxon>Fungi</taxon>
        <taxon>Dikarya</taxon>
        <taxon>Ascomycota</taxon>
        <taxon>Pezizomycotina</taxon>
        <taxon>Eurotiomycetes</taxon>
        <taxon>Eurotiomycetidae</taxon>
        <taxon>Eurotiales</taxon>
        <taxon>Aspergillaceae</taxon>
        <taxon>Aspergillus</taxon>
        <taxon>Aspergillus subgen. Circumdati</taxon>
    </lineage>
</organism>
<sequence length="73" mass="7984">MPKGGNIRQDGGSALHSALYSAHLLGALQHKGSVSTLIPYSVFYESLRDILRGISLPHRIVQRGCLKPSETQR</sequence>
<dbReference type="EMBL" id="ML734609">
    <property type="protein sequence ID" value="KAB8245721.1"/>
    <property type="molecule type" value="Genomic_DNA"/>
</dbReference>
<dbReference type="Proteomes" id="UP000325434">
    <property type="component" value="Unassembled WGS sequence"/>
</dbReference>